<dbReference type="HOGENOM" id="CLU_2979026_0_0_1"/>
<evidence type="ECO:0000313" key="1">
    <source>
        <dbReference type="EMBL" id="KIR37703.1"/>
    </source>
</evidence>
<gene>
    <name evidence="1" type="ORF">I313_06428</name>
</gene>
<reference evidence="1 2" key="1">
    <citation type="submission" date="2015-01" db="EMBL/GenBank/DDBJ databases">
        <title>The Genome Sequence of Cryptococcus gattii Ram5.</title>
        <authorList>
            <consortium name="The Broad Institute Genomics Platform"/>
            <person name="Cuomo C."/>
            <person name="Litvintseva A."/>
            <person name="Chen Y."/>
            <person name="Heitman J."/>
            <person name="Sun S."/>
            <person name="Springer D."/>
            <person name="Dromer F."/>
            <person name="Young S."/>
            <person name="Zeng Q."/>
            <person name="Gargeya S."/>
            <person name="Abouelleil A."/>
            <person name="Alvarado L."/>
            <person name="Chapman S.B."/>
            <person name="Gainer-Dewar J."/>
            <person name="Goldberg J."/>
            <person name="Griggs A."/>
            <person name="Gujja S."/>
            <person name="Hansen M."/>
            <person name="Howarth C."/>
            <person name="Imamovic A."/>
            <person name="Larimer J."/>
            <person name="Murphy C."/>
            <person name="Naylor J."/>
            <person name="Pearson M."/>
            <person name="Priest M."/>
            <person name="Roberts A."/>
            <person name="Saif S."/>
            <person name="Shea T."/>
            <person name="Sykes S."/>
            <person name="Wortman J."/>
            <person name="Nusbaum C."/>
            <person name="Birren B."/>
        </authorList>
    </citation>
    <scope>NUCLEOTIDE SEQUENCE [LARGE SCALE GENOMIC DNA]</scope>
    <source>
        <strain evidence="1 2">Ram5</strain>
    </source>
</reference>
<dbReference type="AlphaFoldDB" id="A0A0D0TQK2"/>
<protein>
    <submittedName>
        <fullName evidence="1">Uncharacterized protein</fullName>
    </submittedName>
</protein>
<sequence>MSLVLTVPKSVPQTVREDSILQARSNVSGRRKTIHGMKPTLQEEILGGTASSLTQMCI</sequence>
<evidence type="ECO:0000313" key="2">
    <source>
        <dbReference type="Proteomes" id="UP000053392"/>
    </source>
</evidence>
<dbReference type="Proteomes" id="UP000053392">
    <property type="component" value="Unassembled WGS sequence"/>
</dbReference>
<proteinExistence type="predicted"/>
<accession>A0A0D0TQK2</accession>
<keyword evidence="2" id="KW-1185">Reference proteome</keyword>
<organism evidence="1 2">
    <name type="scientific">Cryptococcus deuterogattii Ram5</name>
    <dbReference type="NCBI Taxonomy" id="1296110"/>
    <lineage>
        <taxon>Eukaryota</taxon>
        <taxon>Fungi</taxon>
        <taxon>Dikarya</taxon>
        <taxon>Basidiomycota</taxon>
        <taxon>Agaricomycotina</taxon>
        <taxon>Tremellomycetes</taxon>
        <taxon>Tremellales</taxon>
        <taxon>Cryptococcaceae</taxon>
        <taxon>Cryptococcus</taxon>
        <taxon>Cryptococcus gattii species complex</taxon>
    </lineage>
</organism>
<dbReference type="EMBL" id="KN847914">
    <property type="protein sequence ID" value="KIR37703.1"/>
    <property type="molecule type" value="Genomic_DNA"/>
</dbReference>
<name>A0A0D0TQK2_9TREE</name>